<name>A0A975MRJ0_9GAMM</name>
<dbReference type="Proteomes" id="UP000676649">
    <property type="component" value="Chromosome"/>
</dbReference>
<evidence type="ECO:0000313" key="1">
    <source>
        <dbReference type="EMBL" id="QWF72221.1"/>
    </source>
</evidence>
<organism evidence="1 2">
    <name type="scientific">Methylomonas paludis</name>
    <dbReference type="NCBI Taxonomy" id="1173101"/>
    <lineage>
        <taxon>Bacteria</taxon>
        <taxon>Pseudomonadati</taxon>
        <taxon>Pseudomonadota</taxon>
        <taxon>Gammaproteobacteria</taxon>
        <taxon>Methylococcales</taxon>
        <taxon>Methylococcaceae</taxon>
        <taxon>Methylomonas</taxon>
    </lineage>
</organism>
<evidence type="ECO:0000313" key="2">
    <source>
        <dbReference type="Proteomes" id="UP000676649"/>
    </source>
</evidence>
<dbReference type="RefSeq" id="WP_215584500.1">
    <property type="nucleotide sequence ID" value="NZ_CP073754.1"/>
</dbReference>
<dbReference type="AlphaFoldDB" id="A0A975MRJ0"/>
<dbReference type="KEGG" id="mpad:KEF85_07160"/>
<dbReference type="EMBL" id="CP073754">
    <property type="protein sequence ID" value="QWF72221.1"/>
    <property type="molecule type" value="Genomic_DNA"/>
</dbReference>
<accession>A0A975MRJ0</accession>
<protein>
    <submittedName>
        <fullName evidence="1">Uncharacterized protein</fullName>
    </submittedName>
</protein>
<reference evidence="1" key="1">
    <citation type="submission" date="2021-04" db="EMBL/GenBank/DDBJ databases">
        <title>Draft genome sequence data of methanotrophic Methylovulum sp. strain S1L and Methylomonas sp. strain S2AM isolated from boreal lake water columns.</title>
        <authorList>
            <person name="Rissanen A.J."/>
            <person name="Mangayil R."/>
            <person name="Svenning M.M."/>
            <person name="Khanongnuch R."/>
        </authorList>
    </citation>
    <scope>NUCLEOTIDE SEQUENCE</scope>
    <source>
        <strain evidence="1">S2AM</strain>
    </source>
</reference>
<proteinExistence type="predicted"/>
<keyword evidence="2" id="KW-1185">Reference proteome</keyword>
<gene>
    <name evidence="1" type="ORF">KEF85_07160</name>
</gene>
<sequence length="192" mass="22587">MAFDSHLPELELFIEKADKLENSGFVKKIKEEFTLDISIDLTREDPLNIRSIRPNQENIDAFILTFRFFIQDNEATSIRNLQKFFDSEFVTIEEKSKFNAARSNLNSFLSESTNLTFKDENISNQMLMDTFIYGGLSHAKKSKKEKFDLWMSRDDAQEFFWHKFSIVIFTVLQLIQYIKNMLLTVIARNKNA</sequence>